<dbReference type="InterPro" id="IPR051601">
    <property type="entry name" value="Serine_prot/Carboxylest_S33"/>
</dbReference>
<organism evidence="8 9">
    <name type="scientific">Ideonella lacteola</name>
    <dbReference type="NCBI Taxonomy" id="2984193"/>
    <lineage>
        <taxon>Bacteria</taxon>
        <taxon>Pseudomonadati</taxon>
        <taxon>Pseudomonadota</taxon>
        <taxon>Betaproteobacteria</taxon>
        <taxon>Burkholderiales</taxon>
        <taxon>Sphaerotilaceae</taxon>
        <taxon>Ideonella</taxon>
    </lineage>
</organism>
<dbReference type="SUPFAM" id="SSF53474">
    <property type="entry name" value="alpha/beta-Hydrolases"/>
    <property type="match status" value="1"/>
</dbReference>
<dbReference type="PANTHER" id="PTHR43248">
    <property type="entry name" value="2-SUCCINYL-6-HYDROXY-2,4-CYCLOHEXADIENE-1-CARBOXYLATE SYNTHASE"/>
    <property type="match status" value="1"/>
</dbReference>
<dbReference type="Proteomes" id="UP001371218">
    <property type="component" value="Unassembled WGS sequence"/>
</dbReference>
<evidence type="ECO:0000259" key="7">
    <source>
        <dbReference type="Pfam" id="PF08386"/>
    </source>
</evidence>
<reference evidence="8 9" key="1">
    <citation type="submission" date="2024-04" db="EMBL/GenBank/DDBJ databases">
        <title>Novel species of the genus Ideonella isolated from streams.</title>
        <authorList>
            <person name="Lu H."/>
        </authorList>
    </citation>
    <scope>NUCLEOTIDE SEQUENCE [LARGE SCALE GENOMIC DNA]</scope>
    <source>
        <strain evidence="8 9">DXS29W</strain>
    </source>
</reference>
<dbReference type="EMBL" id="JBBUTG010000004">
    <property type="protein sequence ID" value="MEK8031030.1"/>
    <property type="molecule type" value="Genomic_DNA"/>
</dbReference>
<feature type="region of interest" description="Disordered" evidence="4">
    <location>
        <begin position="499"/>
        <end position="536"/>
    </location>
</feature>
<gene>
    <name evidence="8" type="ORF">AACH06_09405</name>
</gene>
<keyword evidence="9" id="KW-1185">Reference proteome</keyword>
<feature type="domain" description="AB hydrolase-1" evidence="6">
    <location>
        <begin position="90"/>
        <end position="235"/>
    </location>
</feature>
<accession>A0ABU9BM47</accession>
<name>A0ABU9BM47_9BURK</name>
<dbReference type="Gene3D" id="3.40.50.1820">
    <property type="entry name" value="alpha/beta hydrolase"/>
    <property type="match status" value="1"/>
</dbReference>
<evidence type="ECO:0000256" key="4">
    <source>
        <dbReference type="SAM" id="MobiDB-lite"/>
    </source>
</evidence>
<keyword evidence="3 8" id="KW-0378">Hydrolase</keyword>
<dbReference type="RefSeq" id="WP_341425396.1">
    <property type="nucleotide sequence ID" value="NZ_JBBUTG010000004.1"/>
</dbReference>
<dbReference type="Pfam" id="PF08386">
    <property type="entry name" value="Abhydrolase_4"/>
    <property type="match status" value="1"/>
</dbReference>
<feature type="chain" id="PRO_5046670094" evidence="5">
    <location>
        <begin position="35"/>
        <end position="536"/>
    </location>
</feature>
<dbReference type="InterPro" id="IPR029058">
    <property type="entry name" value="AB_hydrolase_fold"/>
</dbReference>
<evidence type="ECO:0000259" key="6">
    <source>
        <dbReference type="Pfam" id="PF00561"/>
    </source>
</evidence>
<feature type="domain" description="Peptidase S33 tripeptidyl aminopeptidase-like C-terminal" evidence="7">
    <location>
        <begin position="383"/>
        <end position="472"/>
    </location>
</feature>
<dbReference type="InterPro" id="IPR013595">
    <property type="entry name" value="Pept_S33_TAP-like_C"/>
</dbReference>
<dbReference type="PANTHER" id="PTHR43248:SF29">
    <property type="entry name" value="TRIPEPTIDYL AMINOPEPTIDASE"/>
    <property type="match status" value="1"/>
</dbReference>
<dbReference type="PRINTS" id="PR00793">
    <property type="entry name" value="PROAMNOPTASE"/>
</dbReference>
<feature type="signal peptide" evidence="5">
    <location>
        <begin position="1"/>
        <end position="34"/>
    </location>
</feature>
<evidence type="ECO:0000256" key="2">
    <source>
        <dbReference type="ARBA" id="ARBA00022729"/>
    </source>
</evidence>
<dbReference type="GO" id="GO:0016787">
    <property type="term" value="F:hydrolase activity"/>
    <property type="evidence" value="ECO:0007669"/>
    <property type="project" value="UniProtKB-KW"/>
</dbReference>
<sequence length="536" mass="56448">MKQQRAESWGAARRAGLAWGLALCTLAGAGPAPAAEPALALKPCRLRGVDHEAQCGVLRRPLDPARADGPQIDIHVAVLPAIARNKKPDPVLFFAGGPGQSAIGAAQAVSRVLGRFLNRRDVILIDQRGTGRSAPLNCEVDAPTKPIAEAINQGRQTSMLQACRDSLQKLPYGDLRQFTTTIAMADADAVRRALGAEKVNVMGGSYGTRAVLEYMRQFPGQVRRAIIDGVAPPDMALPGSFSPDAQRAFDALLAACEGPQADATCRQRYPQLRSQWAAVLAAMPREVVVPHPVTGREERFVLTRDMLVGLVRLPLYVPSLASALPYAISEAAAGRYGAIVGLATSMGGNSRGIDLAMGMHFSVVCAEDMPRLGKTADKPGADFGDAALTQYRDACAIWPKATVPEAFYSIPPAQAATLVLSGGDDPVTPPRHGERVAKALGAKARHVVVAHAGHGTMAIGCMRDVMFRFIDTDAESEALNAVQKDAECASSLPRPPAFAMPLPVAASAPPPAPAASAPVPHRRPGPDDAPSSKADR</sequence>
<evidence type="ECO:0000256" key="3">
    <source>
        <dbReference type="ARBA" id="ARBA00022801"/>
    </source>
</evidence>
<dbReference type="InterPro" id="IPR002410">
    <property type="entry name" value="Peptidase_S33"/>
</dbReference>
<comment type="similarity">
    <text evidence="1">Belongs to the peptidase S33 family.</text>
</comment>
<keyword evidence="2 5" id="KW-0732">Signal</keyword>
<protein>
    <submittedName>
        <fullName evidence="8">Alpha/beta fold hydrolase</fullName>
    </submittedName>
</protein>
<evidence type="ECO:0000256" key="1">
    <source>
        <dbReference type="ARBA" id="ARBA00010088"/>
    </source>
</evidence>
<evidence type="ECO:0000313" key="9">
    <source>
        <dbReference type="Proteomes" id="UP001371218"/>
    </source>
</evidence>
<dbReference type="InterPro" id="IPR000073">
    <property type="entry name" value="AB_hydrolase_1"/>
</dbReference>
<evidence type="ECO:0000313" key="8">
    <source>
        <dbReference type="EMBL" id="MEK8031030.1"/>
    </source>
</evidence>
<dbReference type="Pfam" id="PF00561">
    <property type="entry name" value="Abhydrolase_1"/>
    <property type="match status" value="1"/>
</dbReference>
<comment type="caution">
    <text evidence="8">The sequence shown here is derived from an EMBL/GenBank/DDBJ whole genome shotgun (WGS) entry which is preliminary data.</text>
</comment>
<proteinExistence type="inferred from homology"/>
<evidence type="ECO:0000256" key="5">
    <source>
        <dbReference type="SAM" id="SignalP"/>
    </source>
</evidence>